<dbReference type="SUPFAM" id="SSF54373">
    <property type="entry name" value="FAD-linked reductases, C-terminal domain"/>
    <property type="match status" value="1"/>
</dbReference>
<dbReference type="GO" id="GO:0007264">
    <property type="term" value="P:small GTPase-mediated signal transduction"/>
    <property type="evidence" value="ECO:0007669"/>
    <property type="project" value="InterPro"/>
</dbReference>
<dbReference type="Pfam" id="PF00996">
    <property type="entry name" value="GDI"/>
    <property type="match status" value="2"/>
</dbReference>
<dbReference type="OMA" id="LMKFLTA"/>
<dbReference type="InterPro" id="IPR036188">
    <property type="entry name" value="FAD/NAD-bd_sf"/>
</dbReference>
<feature type="compositionally biased region" description="Acidic residues" evidence="2">
    <location>
        <begin position="542"/>
        <end position="552"/>
    </location>
</feature>
<organism evidence="3 4">
    <name type="scientific">Ostreococcus lucimarinus (strain CCE9901)</name>
    <dbReference type="NCBI Taxonomy" id="436017"/>
    <lineage>
        <taxon>Eukaryota</taxon>
        <taxon>Viridiplantae</taxon>
        <taxon>Chlorophyta</taxon>
        <taxon>Mamiellophyceae</taxon>
        <taxon>Mamiellales</taxon>
        <taxon>Bathycoccaceae</taxon>
        <taxon>Ostreococcus</taxon>
    </lineage>
</organism>
<evidence type="ECO:0000256" key="2">
    <source>
        <dbReference type="SAM" id="MobiDB-lite"/>
    </source>
</evidence>
<evidence type="ECO:0008006" key="5">
    <source>
        <dbReference type="Google" id="ProtNLM"/>
    </source>
</evidence>
<gene>
    <name evidence="3" type="ORF">OSTLU_17984</name>
</gene>
<evidence type="ECO:0000256" key="1">
    <source>
        <dbReference type="ARBA" id="ARBA00005593"/>
    </source>
</evidence>
<dbReference type="GO" id="GO:0005829">
    <property type="term" value="C:cytosol"/>
    <property type="evidence" value="ECO:0007669"/>
    <property type="project" value="TreeGrafter"/>
</dbReference>
<dbReference type="AlphaFoldDB" id="A4S725"/>
<dbReference type="Proteomes" id="UP000001568">
    <property type="component" value="Chromosome 14"/>
</dbReference>
<dbReference type="GeneID" id="5005529"/>
<dbReference type="Gene3D" id="1.10.405.10">
    <property type="entry name" value="Guanine Nucleotide Dissociation Inhibitor, domain 1"/>
    <property type="match status" value="1"/>
</dbReference>
<sequence length="552" mass="58556">MPANDARGDEFDLPKSCDVLIVGTALPQAVLAAAIARRGERVVCLDAGTSYGDAFGAFAATTPARGLFASDAIDGENAWETFGTCVDAKTGRVDDTASRRLRRSANEDANAPARGYSIDLNAPRLALGADGFVETLVRSGAHKYLEFKAIERTFVYADGVARAVASNRSDVFKDRGLSGGEKRALMRFLKAVHVEAMRDATGRRRSGKSGEETNVAVGAPGSEWGGDEFQTTKDDDDAEGLRVENGETMDAFLTRHGLSASLRAAVTYALALQTRADCAAATALEDLKVYILSVAKYGPQTGACLIPVYGAGDIPQAFCRVGAVDGATYVLRQGVRELDASTTISAAISTGGQEIRARKFIVPAPERSSGPLLVHAVCILDAPLVAEYGQMLVVFPPLSAADAQTAVIRALQVGSHTGCCPEGKYLLYLSTVVDDVNVDPYAGLNAALDVLVRRGEVSSTASAFGADVEKPEVLWGTMYKRRCGHLDDIECSSSNVAYCPGPDELATFEGALRAAERAYKALFGDDQEMFPLTEGEPKETTGDDDMDAMLED</sequence>
<feature type="region of interest" description="Disordered" evidence="2">
    <location>
        <begin position="530"/>
        <end position="552"/>
    </location>
</feature>
<dbReference type="PANTHER" id="PTHR11787:SF4">
    <property type="entry name" value="CHM, RAB ESCORT PROTEIN 1"/>
    <property type="match status" value="1"/>
</dbReference>
<dbReference type="PRINTS" id="PR00891">
    <property type="entry name" value="RABGDIREP"/>
</dbReference>
<name>A4S725_OSTLU</name>
<dbReference type="GO" id="GO:0005092">
    <property type="term" value="F:GDP-dissociation inhibitor activity"/>
    <property type="evidence" value="ECO:0007669"/>
    <property type="project" value="InterPro"/>
</dbReference>
<dbReference type="eggNOG" id="KOG4405">
    <property type="taxonomic scope" value="Eukaryota"/>
</dbReference>
<dbReference type="STRING" id="436017.A4S725"/>
<dbReference type="GO" id="GO:0005968">
    <property type="term" value="C:Rab-protein geranylgeranyltransferase complex"/>
    <property type="evidence" value="ECO:0007669"/>
    <property type="project" value="TreeGrafter"/>
</dbReference>
<dbReference type="RefSeq" id="XP_001421379.1">
    <property type="nucleotide sequence ID" value="XM_001421342.1"/>
</dbReference>
<evidence type="ECO:0000313" key="3">
    <source>
        <dbReference type="EMBL" id="ABO99672.1"/>
    </source>
</evidence>
<dbReference type="EMBL" id="CP000594">
    <property type="protein sequence ID" value="ABO99672.1"/>
    <property type="molecule type" value="Genomic_DNA"/>
</dbReference>
<evidence type="ECO:0000313" key="4">
    <source>
        <dbReference type="Proteomes" id="UP000001568"/>
    </source>
</evidence>
<accession>A4S725</accession>
<reference evidence="3 4" key="1">
    <citation type="journal article" date="2007" name="Proc. Natl. Acad. Sci. U.S.A.">
        <title>The tiny eukaryote Ostreococcus provides genomic insights into the paradox of plankton speciation.</title>
        <authorList>
            <person name="Palenik B."/>
            <person name="Grimwood J."/>
            <person name="Aerts A."/>
            <person name="Rouze P."/>
            <person name="Salamov A."/>
            <person name="Putnam N."/>
            <person name="Dupont C."/>
            <person name="Jorgensen R."/>
            <person name="Derelle E."/>
            <person name="Rombauts S."/>
            <person name="Zhou K."/>
            <person name="Otillar R."/>
            <person name="Merchant S.S."/>
            <person name="Podell S."/>
            <person name="Gaasterland T."/>
            <person name="Napoli C."/>
            <person name="Gendler K."/>
            <person name="Manuell A."/>
            <person name="Tai V."/>
            <person name="Vallon O."/>
            <person name="Piganeau G."/>
            <person name="Jancek S."/>
            <person name="Heijde M."/>
            <person name="Jabbari K."/>
            <person name="Bowler C."/>
            <person name="Lohr M."/>
            <person name="Robbens S."/>
            <person name="Werner G."/>
            <person name="Dubchak I."/>
            <person name="Pazour G.J."/>
            <person name="Ren Q."/>
            <person name="Paulsen I."/>
            <person name="Delwiche C."/>
            <person name="Schmutz J."/>
            <person name="Rokhsar D."/>
            <person name="Van de Peer Y."/>
            <person name="Moreau H."/>
            <person name="Grigoriev I.V."/>
        </authorList>
    </citation>
    <scope>NUCLEOTIDE SEQUENCE [LARGE SCALE GENOMIC DNA]</scope>
    <source>
        <strain evidence="3 4">CCE9901</strain>
    </source>
</reference>
<dbReference type="OrthoDB" id="9446342at2759"/>
<proteinExistence type="inferred from homology"/>
<dbReference type="Gene3D" id="3.30.519.10">
    <property type="entry name" value="Guanine Nucleotide Dissociation Inhibitor, domain 2"/>
    <property type="match status" value="1"/>
</dbReference>
<keyword evidence="4" id="KW-1185">Reference proteome</keyword>
<dbReference type="Gramene" id="ABO99672">
    <property type="protein sequence ID" value="ABO99672"/>
    <property type="gene ID" value="OSTLU_17984"/>
</dbReference>
<dbReference type="PANTHER" id="PTHR11787">
    <property type="entry name" value="RAB GDP-DISSOCIATION INHIBITOR"/>
    <property type="match status" value="1"/>
</dbReference>
<dbReference type="GO" id="GO:0016192">
    <property type="term" value="P:vesicle-mediated transport"/>
    <property type="evidence" value="ECO:0007669"/>
    <property type="project" value="TreeGrafter"/>
</dbReference>
<dbReference type="Gene3D" id="3.50.50.60">
    <property type="entry name" value="FAD/NAD(P)-binding domain"/>
    <property type="match status" value="1"/>
</dbReference>
<dbReference type="HOGENOM" id="CLU_021695_4_3_1"/>
<dbReference type="KEGG" id="olu:OSTLU_17984"/>
<dbReference type="InterPro" id="IPR018203">
    <property type="entry name" value="GDP_dissociation_inhibitor"/>
</dbReference>
<comment type="similarity">
    <text evidence="1">Belongs to the Rab GDI family.</text>
</comment>
<dbReference type="SUPFAM" id="SSF51905">
    <property type="entry name" value="FAD/NAD(P)-binding domain"/>
    <property type="match status" value="1"/>
</dbReference>
<feature type="region of interest" description="Disordered" evidence="2">
    <location>
        <begin position="200"/>
        <end position="234"/>
    </location>
</feature>
<dbReference type="GO" id="GO:0005634">
    <property type="term" value="C:nucleus"/>
    <property type="evidence" value="ECO:0007669"/>
    <property type="project" value="TreeGrafter"/>
</dbReference>
<protein>
    <recommendedName>
        <fullName evidence="5">Rab proteins geranylgeranyltransferase component</fullName>
    </recommendedName>
</protein>